<dbReference type="RefSeq" id="WP_135069141.1">
    <property type="nucleotide sequence ID" value="NZ_CP038266.1"/>
</dbReference>
<dbReference type="Proteomes" id="UP000295748">
    <property type="component" value="Chromosome"/>
</dbReference>
<evidence type="ECO:0000259" key="2">
    <source>
        <dbReference type="Pfam" id="PF01979"/>
    </source>
</evidence>
<feature type="domain" description="Amidohydrolase-related" evidence="2">
    <location>
        <begin position="55"/>
        <end position="433"/>
    </location>
</feature>
<evidence type="ECO:0000313" key="3">
    <source>
        <dbReference type="EMBL" id="QBR90013.1"/>
    </source>
</evidence>
<organism evidence="3 4">
    <name type="scientific">Microbacterium wangchenii</name>
    <dbReference type="NCBI Taxonomy" id="2541726"/>
    <lineage>
        <taxon>Bacteria</taxon>
        <taxon>Bacillati</taxon>
        <taxon>Actinomycetota</taxon>
        <taxon>Actinomycetes</taxon>
        <taxon>Micrococcales</taxon>
        <taxon>Microbacteriaceae</taxon>
        <taxon>Microbacterium</taxon>
    </lineage>
</organism>
<dbReference type="EMBL" id="CP038266">
    <property type="protein sequence ID" value="QBR90013.1"/>
    <property type="molecule type" value="Genomic_DNA"/>
</dbReference>
<dbReference type="InterPro" id="IPR006680">
    <property type="entry name" value="Amidohydro-rel"/>
</dbReference>
<proteinExistence type="predicted"/>
<dbReference type="InterPro" id="IPR050378">
    <property type="entry name" value="Metallo-dep_Hydrolases_sf"/>
</dbReference>
<name>A0ABX5SY26_9MICO</name>
<dbReference type="InterPro" id="IPR032466">
    <property type="entry name" value="Metal_Hydrolase"/>
</dbReference>
<dbReference type="PANTHER" id="PTHR11647:SF1">
    <property type="entry name" value="COLLAPSIN RESPONSE MEDIATOR PROTEIN"/>
    <property type="match status" value="1"/>
</dbReference>
<gene>
    <name evidence="3" type="ORF">E4K62_15745</name>
</gene>
<comment type="cofactor">
    <cofactor evidence="1">
        <name>Zn(2+)</name>
        <dbReference type="ChEBI" id="CHEBI:29105"/>
    </cofactor>
</comment>
<reference evidence="3 4" key="1">
    <citation type="submission" date="2019-03" db="EMBL/GenBank/DDBJ databases">
        <authorList>
            <person name="Dong K."/>
        </authorList>
    </citation>
    <scope>NUCLEOTIDE SEQUENCE [LARGE SCALE GENOMIC DNA]</scope>
    <source>
        <strain evidence="4">dk512</strain>
    </source>
</reference>
<dbReference type="SUPFAM" id="SSF51556">
    <property type="entry name" value="Metallo-dependent hydrolases"/>
    <property type="match status" value="1"/>
</dbReference>
<dbReference type="PANTHER" id="PTHR11647">
    <property type="entry name" value="HYDRANTOINASE/DIHYDROPYRIMIDINASE FAMILY MEMBER"/>
    <property type="match status" value="1"/>
</dbReference>
<keyword evidence="4" id="KW-1185">Reference proteome</keyword>
<dbReference type="SUPFAM" id="SSF51338">
    <property type="entry name" value="Composite domain of metallo-dependent hydrolases"/>
    <property type="match status" value="1"/>
</dbReference>
<sequence>MSSPYDLRITGGKVFLEGLGPSDVDLLIRDGRISGIVGREQQADAAETVDVTGKLVLPGAIDPHVHLGKDIRVPRDPDDAERESASAAAGGVTTMLVYLMSSSSYTGEFASARAAMDSNSHIDYGFHFVLGTPEHLEEFADYMGLGVSSFKFFMNFRGDEGKYLGMPGNDDSFMYDILRKSAEHGAMINPHPENIELVRMFRDERGDESAGPLAVWNAARPAFVEAEAAQRVAYLASVTGASVYCVHTSSREAVEAIARQQASYPNIFIETCTQYLTLDTTSDAGVYAKVNPPVRPREDVEFLWKAFEDGLIDAVGSDHNARHRSNKEKDIWSASAGFPGLGGLLPLTLAEGLRRGVSLDTIVEAVSTRAAKLFGMYPRKGTIAVGSDADLVVLDMDAPSTITAKTQHSAAEYTPWEGTELPLSVVHTIVGGRFALRDGVLTDQRAGSYIPRAHSGAAALGG</sequence>
<protein>
    <submittedName>
        <fullName evidence="3">Dihydroorotase</fullName>
    </submittedName>
</protein>
<dbReference type="Gene3D" id="2.30.40.10">
    <property type="entry name" value="Urease, subunit C, domain 1"/>
    <property type="match status" value="1"/>
</dbReference>
<dbReference type="InterPro" id="IPR011059">
    <property type="entry name" value="Metal-dep_hydrolase_composite"/>
</dbReference>
<evidence type="ECO:0000313" key="4">
    <source>
        <dbReference type="Proteomes" id="UP000295748"/>
    </source>
</evidence>
<evidence type="ECO:0000256" key="1">
    <source>
        <dbReference type="ARBA" id="ARBA00001947"/>
    </source>
</evidence>
<dbReference type="Pfam" id="PF01979">
    <property type="entry name" value="Amidohydro_1"/>
    <property type="match status" value="1"/>
</dbReference>
<accession>A0ABX5SY26</accession>
<dbReference type="Gene3D" id="3.20.20.140">
    <property type="entry name" value="Metal-dependent hydrolases"/>
    <property type="match status" value="1"/>
</dbReference>